<evidence type="ECO:0000256" key="2">
    <source>
        <dbReference type="ARBA" id="ARBA00023002"/>
    </source>
</evidence>
<dbReference type="PANTHER" id="PTHR43976">
    <property type="entry name" value="SHORT CHAIN DEHYDROGENASE"/>
    <property type="match status" value="1"/>
</dbReference>
<dbReference type="AlphaFoldDB" id="A0A119AQV1"/>
<accession>A0A119AQV1</accession>
<evidence type="ECO:0000313" key="4">
    <source>
        <dbReference type="EMBL" id="KVV43445.1"/>
    </source>
</evidence>
<evidence type="ECO:0000313" key="5">
    <source>
        <dbReference type="Proteomes" id="UP000062317"/>
    </source>
</evidence>
<dbReference type="InterPro" id="IPR036291">
    <property type="entry name" value="NAD(P)-bd_dom_sf"/>
</dbReference>
<dbReference type="InterPro" id="IPR002347">
    <property type="entry name" value="SDR_fam"/>
</dbReference>
<dbReference type="Proteomes" id="UP000062317">
    <property type="component" value="Unassembled WGS sequence"/>
</dbReference>
<proteinExistence type="inferred from homology"/>
<comment type="caution">
    <text evidence="4">The sequence shown here is derived from an EMBL/GenBank/DDBJ whole genome shotgun (WGS) entry which is preliminary data.</text>
</comment>
<dbReference type="InterPro" id="IPR051911">
    <property type="entry name" value="SDR_oxidoreductase"/>
</dbReference>
<dbReference type="Pfam" id="PF00106">
    <property type="entry name" value="adh_short"/>
    <property type="match status" value="1"/>
</dbReference>
<dbReference type="GO" id="GO:0016491">
    <property type="term" value="F:oxidoreductase activity"/>
    <property type="evidence" value="ECO:0007669"/>
    <property type="project" value="UniProtKB-KW"/>
</dbReference>
<protein>
    <submittedName>
        <fullName evidence="4">Short-chain dehydrogenase</fullName>
    </submittedName>
</protein>
<comment type="similarity">
    <text evidence="1 3">Belongs to the short-chain dehydrogenases/reductases (SDR) family.</text>
</comment>
<keyword evidence="5" id="KW-1185">Reference proteome</keyword>
<evidence type="ECO:0000256" key="1">
    <source>
        <dbReference type="ARBA" id="ARBA00006484"/>
    </source>
</evidence>
<reference evidence="4 5" key="1">
    <citation type="submission" date="2015-11" db="EMBL/GenBank/DDBJ databases">
        <title>Expanding the genomic diversity of Burkholderia species for the development of highly accurate diagnostics.</title>
        <authorList>
            <person name="Sahl J."/>
            <person name="Keim P."/>
            <person name="Wagner D."/>
        </authorList>
    </citation>
    <scope>NUCLEOTIDE SEQUENCE [LARGE SCALE GENOMIC DNA]</scope>
    <source>
        <strain evidence="4 5">MSMB1301WGS</strain>
    </source>
</reference>
<organism evidence="4 5">
    <name type="scientific">Burkholderia territorii</name>
    <dbReference type="NCBI Taxonomy" id="1503055"/>
    <lineage>
        <taxon>Bacteria</taxon>
        <taxon>Pseudomonadati</taxon>
        <taxon>Pseudomonadota</taxon>
        <taxon>Betaproteobacteria</taxon>
        <taxon>Burkholderiales</taxon>
        <taxon>Burkholderiaceae</taxon>
        <taxon>Burkholderia</taxon>
        <taxon>Burkholderia cepacia complex</taxon>
    </lineage>
</organism>
<dbReference type="EMBL" id="LPEQ01000100">
    <property type="protein sequence ID" value="KVV43445.1"/>
    <property type="molecule type" value="Genomic_DNA"/>
</dbReference>
<dbReference type="PANTHER" id="PTHR43976:SF16">
    <property type="entry name" value="SHORT-CHAIN DEHYDROGENASE_REDUCTASE FAMILY PROTEIN"/>
    <property type="match status" value="1"/>
</dbReference>
<dbReference type="CDD" id="cd05374">
    <property type="entry name" value="17beta-HSD-like_SDR_c"/>
    <property type="match status" value="1"/>
</dbReference>
<dbReference type="Gene3D" id="3.40.50.720">
    <property type="entry name" value="NAD(P)-binding Rossmann-like Domain"/>
    <property type="match status" value="1"/>
</dbReference>
<dbReference type="SUPFAM" id="SSF51735">
    <property type="entry name" value="NAD(P)-binding Rossmann-fold domains"/>
    <property type="match status" value="1"/>
</dbReference>
<evidence type="ECO:0000256" key="3">
    <source>
        <dbReference type="RuleBase" id="RU000363"/>
    </source>
</evidence>
<dbReference type="RefSeq" id="WP_060107539.1">
    <property type="nucleotide sequence ID" value="NZ_LPEQ01000100.1"/>
</dbReference>
<dbReference type="NCBIfam" id="NF005065">
    <property type="entry name" value="PRK06482.1"/>
    <property type="match status" value="1"/>
</dbReference>
<dbReference type="PRINTS" id="PR00080">
    <property type="entry name" value="SDRFAMILY"/>
</dbReference>
<dbReference type="PRINTS" id="PR00081">
    <property type="entry name" value="GDHRDH"/>
</dbReference>
<gene>
    <name evidence="4" type="ORF">WT27_09790</name>
</gene>
<name>A0A119AQV1_9BURK</name>
<keyword evidence="2" id="KW-0560">Oxidoreductase</keyword>
<sequence length="277" mass="29923">MTHTWFITAVNSGFGREMSEQLLARGHRVVGTVRELQSVEDLRERYPESFRRLPLDVTDIAAIPNVVRQAFAEYGRIDVVMNNAGYGLFGPAEGLTSEQIRDQLDTNLVGPIHVTRAALPHLRGQGGGRIVAMSTYGGQAAHPGASLYHASKWGLEGFFESLAAEVAFFDIGVTIVEPGSVRTAFRCTAGARMGADLPAYKNSPIGALRARLADPAFAPKGDLEKMVRVIIASAHETPAPRRIVLGTDAYNMIHKALSERLAGLEAQKQQALSTDSA</sequence>